<dbReference type="AlphaFoldDB" id="A0A842EX46"/>
<proteinExistence type="predicted"/>
<gene>
    <name evidence="1" type="ORF">HCB35_04705</name>
</gene>
<protein>
    <submittedName>
        <fullName evidence="1">Uncharacterized protein</fullName>
    </submittedName>
</protein>
<organism evidence="1 2">
    <name type="scientific">Listeria booriae</name>
    <dbReference type="NCBI Taxonomy" id="1552123"/>
    <lineage>
        <taxon>Bacteria</taxon>
        <taxon>Bacillati</taxon>
        <taxon>Bacillota</taxon>
        <taxon>Bacilli</taxon>
        <taxon>Bacillales</taxon>
        <taxon>Listeriaceae</taxon>
        <taxon>Listeria</taxon>
    </lineage>
</organism>
<evidence type="ECO:0000313" key="2">
    <source>
        <dbReference type="Proteomes" id="UP000553016"/>
    </source>
</evidence>
<reference evidence="1 2" key="1">
    <citation type="submission" date="2020-03" db="EMBL/GenBank/DDBJ databases">
        <title>Soil Listeria distribution.</title>
        <authorList>
            <person name="Liao J."/>
            <person name="Wiedmann M."/>
        </authorList>
    </citation>
    <scope>NUCLEOTIDE SEQUENCE [LARGE SCALE GENOMIC DNA]</scope>
    <source>
        <strain evidence="1 2">FSL L7-0149</strain>
    </source>
</reference>
<dbReference type="Proteomes" id="UP000553016">
    <property type="component" value="Unassembled WGS sequence"/>
</dbReference>
<sequence length="61" mass="6671">MTSTEQALIRLKVLINVLEPGGTRREIREIVELLEDENTTAPVEDVDDIVKTAKASTSFGG</sequence>
<comment type="caution">
    <text evidence="1">The sequence shown here is derived from an EMBL/GenBank/DDBJ whole genome shotgun (WGS) entry which is preliminary data.</text>
</comment>
<name>A0A842EX46_9LIST</name>
<accession>A0A842EX46</accession>
<evidence type="ECO:0000313" key="1">
    <source>
        <dbReference type="EMBL" id="MBC2239765.1"/>
    </source>
</evidence>
<dbReference type="EMBL" id="JAARZA010000002">
    <property type="protein sequence ID" value="MBC2239765.1"/>
    <property type="molecule type" value="Genomic_DNA"/>
</dbReference>
<dbReference type="RefSeq" id="WP_185358260.1">
    <property type="nucleotide sequence ID" value="NZ_JAARON010000007.1"/>
</dbReference>